<comment type="caution">
    <text evidence="1">The sequence shown here is derived from an EMBL/GenBank/DDBJ whole genome shotgun (WGS) entry which is preliminary data.</text>
</comment>
<dbReference type="EMBL" id="SRLO01000038">
    <property type="protein sequence ID" value="TNN82554.1"/>
    <property type="molecule type" value="Genomic_DNA"/>
</dbReference>
<proteinExistence type="predicted"/>
<dbReference type="AlphaFoldDB" id="A0A4Z2IYE9"/>
<reference evidence="1 2" key="1">
    <citation type="submission" date="2019-03" db="EMBL/GenBank/DDBJ databases">
        <title>First draft genome of Liparis tanakae, snailfish: a comprehensive survey of snailfish specific genes.</title>
        <authorList>
            <person name="Kim W."/>
            <person name="Song I."/>
            <person name="Jeong J.-H."/>
            <person name="Kim D."/>
            <person name="Kim S."/>
            <person name="Ryu S."/>
            <person name="Song J.Y."/>
            <person name="Lee S.K."/>
        </authorList>
    </citation>
    <scope>NUCLEOTIDE SEQUENCE [LARGE SCALE GENOMIC DNA]</scope>
    <source>
        <tissue evidence="1">Muscle</tissue>
    </source>
</reference>
<name>A0A4Z2IYE9_9TELE</name>
<gene>
    <name evidence="1" type="ORF">EYF80_007072</name>
</gene>
<evidence type="ECO:0000313" key="2">
    <source>
        <dbReference type="Proteomes" id="UP000314294"/>
    </source>
</evidence>
<dbReference type="OrthoDB" id="167668at2759"/>
<evidence type="ECO:0000313" key="1">
    <source>
        <dbReference type="EMBL" id="TNN82554.1"/>
    </source>
</evidence>
<sequence length="83" mass="9322">MPRVTLRQKAVTDWITTLQPLLAITRRSPTNEPDDLIRLDETNLQTQTGVPGVGVGDRTAHLCGEHHCFQSASNFEHRAVHKH</sequence>
<protein>
    <submittedName>
        <fullName evidence="1">Uncharacterized protein</fullName>
    </submittedName>
</protein>
<dbReference type="Proteomes" id="UP000314294">
    <property type="component" value="Unassembled WGS sequence"/>
</dbReference>
<keyword evidence="2" id="KW-1185">Reference proteome</keyword>
<organism evidence="1 2">
    <name type="scientific">Liparis tanakae</name>
    <name type="common">Tanaka's snailfish</name>
    <dbReference type="NCBI Taxonomy" id="230148"/>
    <lineage>
        <taxon>Eukaryota</taxon>
        <taxon>Metazoa</taxon>
        <taxon>Chordata</taxon>
        <taxon>Craniata</taxon>
        <taxon>Vertebrata</taxon>
        <taxon>Euteleostomi</taxon>
        <taxon>Actinopterygii</taxon>
        <taxon>Neopterygii</taxon>
        <taxon>Teleostei</taxon>
        <taxon>Neoteleostei</taxon>
        <taxon>Acanthomorphata</taxon>
        <taxon>Eupercaria</taxon>
        <taxon>Perciformes</taxon>
        <taxon>Cottioidei</taxon>
        <taxon>Cottales</taxon>
        <taxon>Liparidae</taxon>
        <taxon>Liparis</taxon>
    </lineage>
</organism>
<accession>A0A4Z2IYE9</accession>